<gene>
    <name evidence="1" type="ORF">H6G03_07320</name>
</gene>
<protein>
    <submittedName>
        <fullName evidence="1">AAA-like domain-containing protein</fullName>
    </submittedName>
</protein>
<accession>A0A926VBT5</accession>
<dbReference type="InterPro" id="IPR027417">
    <property type="entry name" value="P-loop_NTPase"/>
</dbReference>
<dbReference type="Gene3D" id="3.40.50.300">
    <property type="entry name" value="P-loop containing nucleotide triphosphate hydrolases"/>
    <property type="match status" value="1"/>
</dbReference>
<comment type="caution">
    <text evidence="1">The sequence shown here is derived from an EMBL/GenBank/DDBJ whole genome shotgun (WGS) entry which is preliminary data.</text>
</comment>
<organism evidence="1 2">
    <name type="scientific">Aerosakkonema funiforme FACHB-1375</name>
    <dbReference type="NCBI Taxonomy" id="2949571"/>
    <lineage>
        <taxon>Bacteria</taxon>
        <taxon>Bacillati</taxon>
        <taxon>Cyanobacteriota</taxon>
        <taxon>Cyanophyceae</taxon>
        <taxon>Oscillatoriophycideae</taxon>
        <taxon>Aerosakkonematales</taxon>
        <taxon>Aerosakkonemataceae</taxon>
        <taxon>Aerosakkonema</taxon>
    </lineage>
</organism>
<name>A0A926VBT5_9CYAN</name>
<dbReference type="AlphaFoldDB" id="A0A926VBT5"/>
<sequence>MKADPNLAYDYQVGGSLPLDAPTYVTRQADFDFYKHMMAGEFCYVLNSRQMGKSSLRVQMVRRLAANGVVCAVVDLTAIGSQNISPDQWYAGITYTLANSFNLLDKVDLGAWWCDREFLSPVQRLSEFICEILLKEIPQKIAIFVDEIDSVLSLNFKVDDFFALIRSCLEKRNYHPEYKRLTWALLGVATPSELIQDRSRTPFNIGQAIRLTGFQLHECFALAAGLDPKADNPKAVLKEILDWTGGKPFLTQKLCKMAISSLNFIREGEEAEAIENLVKSCIIENWEAQDEPEHLRTIRDRLLGRDPNSSKLLALYQRILLAGEIPANDTPEEMDLRLSGLVVKQQGKLRVYNNIYKLIFNSGWVQQKLAERRPYKADFEAWLVSGRLDESRLLRGEKLQAALAWAADKTLTSQDYDFLNASQKNILFTIKQNNYSRYDENRSTNNDAQFLYDHFLYLVQKESPTKLIERFRKLFIDGMGYPDPEIEAALYRIIAFLGNEQEFINLLNRCCHILINRWQLHSHKQSAIADLVALFKNSSSRFIYLASRSHLVKRLQELLLHFTASEEYQTLQRLAQVVEPTLPLNMAEVNTSLGQLICRYPYLYTHYLLPENNSYEHRQTIREIQRQKQREYELNFAQYMPYLIGRRQINYSASSIQETEISLANPTLLSDGELYSAINEFVGKVEESYTYRDLATVFLTRVARAKSYRAFKADLYEYLIASIETKYGKHQFNDRLYKQLKNTFPENDNQKLDEFLLMRTCSQLFNFLVESPQHSNYYLFIDMISNMGTLRTIGLLLKIVLLSSKVKPHLEKRFSLLFNYYESKTVNEILWLVKSLENLNVALVTNFGGLDLSFIERNLI</sequence>
<dbReference type="EMBL" id="JACJPW010000013">
    <property type="protein sequence ID" value="MBD2180913.1"/>
    <property type="molecule type" value="Genomic_DNA"/>
</dbReference>
<evidence type="ECO:0000313" key="2">
    <source>
        <dbReference type="Proteomes" id="UP000641646"/>
    </source>
</evidence>
<dbReference type="Pfam" id="PF14516">
    <property type="entry name" value="AAA_35"/>
    <property type="match status" value="1"/>
</dbReference>
<reference evidence="1" key="1">
    <citation type="journal article" date="2015" name="ISME J.">
        <title>Draft Genome Sequence of Streptomyces incarnatus NRRL8089, which Produces the Nucleoside Antibiotic Sinefungin.</title>
        <authorList>
            <person name="Oshima K."/>
            <person name="Hattori M."/>
            <person name="Shimizu H."/>
            <person name="Fukuda K."/>
            <person name="Nemoto M."/>
            <person name="Inagaki K."/>
            <person name="Tamura T."/>
        </authorList>
    </citation>
    <scope>NUCLEOTIDE SEQUENCE</scope>
    <source>
        <strain evidence="1">FACHB-1375</strain>
    </source>
</reference>
<evidence type="ECO:0000313" key="1">
    <source>
        <dbReference type="EMBL" id="MBD2180913.1"/>
    </source>
</evidence>
<dbReference type="RefSeq" id="WP_190463599.1">
    <property type="nucleotide sequence ID" value="NZ_JACJPW010000013.1"/>
</dbReference>
<keyword evidence="2" id="KW-1185">Reference proteome</keyword>
<dbReference type="Proteomes" id="UP000641646">
    <property type="component" value="Unassembled WGS sequence"/>
</dbReference>
<proteinExistence type="predicted"/>
<dbReference type="SUPFAM" id="SSF52540">
    <property type="entry name" value="P-loop containing nucleoside triphosphate hydrolases"/>
    <property type="match status" value="1"/>
</dbReference>
<reference evidence="1" key="2">
    <citation type="submission" date="2020-08" db="EMBL/GenBank/DDBJ databases">
        <authorList>
            <person name="Chen M."/>
            <person name="Teng W."/>
            <person name="Zhao L."/>
            <person name="Hu C."/>
            <person name="Zhou Y."/>
            <person name="Han B."/>
            <person name="Song L."/>
            <person name="Shu W."/>
        </authorList>
    </citation>
    <scope>NUCLEOTIDE SEQUENCE</scope>
    <source>
        <strain evidence="1">FACHB-1375</strain>
    </source>
</reference>